<gene>
    <name evidence="1" type="ordered locus">Sput200_3719</name>
    <name evidence="2" type="ordered locus">Sput200_3979</name>
</gene>
<organism evidence="2 3">
    <name type="scientific">Shewanella putrefaciens (strain 200)</name>
    <dbReference type="NCBI Taxonomy" id="399804"/>
    <lineage>
        <taxon>Bacteria</taxon>
        <taxon>Pseudomonadati</taxon>
        <taxon>Pseudomonadota</taxon>
        <taxon>Gammaproteobacteria</taxon>
        <taxon>Alteromonadales</taxon>
        <taxon>Shewanellaceae</taxon>
        <taxon>Shewanella</taxon>
    </lineage>
</organism>
<dbReference type="KEGG" id="shp:Sput200_3979"/>
<dbReference type="NCBIfam" id="NF033650">
    <property type="entry name" value="ANR_neg_reg"/>
    <property type="match status" value="1"/>
</dbReference>
<name>E6XHR3_SHEP2</name>
<dbReference type="EMBL" id="CP002457">
    <property type="protein sequence ID" value="ADV56338.1"/>
    <property type="molecule type" value="Genomic_DNA"/>
</dbReference>
<dbReference type="InterPro" id="IPR047666">
    <property type="entry name" value="ANR_neg_reg"/>
</dbReference>
<dbReference type="EMBL" id="CP002457">
    <property type="protein sequence ID" value="ADV56098.1"/>
    <property type="molecule type" value="Genomic_DNA"/>
</dbReference>
<evidence type="ECO:0008006" key="4">
    <source>
        <dbReference type="Google" id="ProtNLM"/>
    </source>
</evidence>
<protein>
    <recommendedName>
        <fullName evidence="4">ANR family transcriptional regulator</fullName>
    </recommendedName>
</protein>
<dbReference type="AlphaFoldDB" id="E6XHR3"/>
<sequence length="66" mass="7628">MMKTKKKVESTEYIRTASHAAEQERTGNYGIATLLWGQARQLASSITNYDWADSRMAFCNVRQQRK</sequence>
<dbReference type="KEGG" id="shp:Sput200_3719"/>
<evidence type="ECO:0000313" key="3">
    <source>
        <dbReference type="Proteomes" id="UP000008209"/>
    </source>
</evidence>
<proteinExistence type="predicted"/>
<dbReference type="Proteomes" id="UP000008209">
    <property type="component" value="Chromosome"/>
</dbReference>
<evidence type="ECO:0000313" key="1">
    <source>
        <dbReference type="EMBL" id="ADV56098.1"/>
    </source>
</evidence>
<accession>E6XHR3</accession>
<reference evidence="2 3" key="1">
    <citation type="submission" date="2011-01" db="EMBL/GenBank/DDBJ databases">
        <title>Complete sequence of Shewanella putrefaciens 200.</title>
        <authorList>
            <consortium name="US DOE Joint Genome Institute"/>
            <person name="Lucas S."/>
            <person name="Copeland A."/>
            <person name="Lapidus A."/>
            <person name="Cheng J.-F."/>
            <person name="Bruce D."/>
            <person name="Goodwin L."/>
            <person name="Pitluck S."/>
            <person name="Munk A.C."/>
            <person name="Detter J.C."/>
            <person name="Han C."/>
            <person name="Tapia R."/>
            <person name="Land M."/>
            <person name="Hauser L."/>
            <person name="Chang Y.-J."/>
            <person name="Jeffries C."/>
            <person name="Kyrpides N."/>
            <person name="Ivanova N."/>
            <person name="Mikhailova N."/>
            <person name="Kolker E."/>
            <person name="Lawrence C."/>
            <person name="McCue L.A."/>
            <person name="DiChristina T."/>
            <person name="Nealson K."/>
            <person name="Fredrickson J.K."/>
            <person name="Woyke T."/>
        </authorList>
    </citation>
    <scope>NUCLEOTIDE SEQUENCE [LARGE SCALE GENOMIC DNA]</scope>
    <source>
        <strain evidence="2 3">200</strain>
    </source>
</reference>
<evidence type="ECO:0000313" key="2">
    <source>
        <dbReference type="EMBL" id="ADV56338.1"/>
    </source>
</evidence>
<dbReference type="PATRIC" id="fig|399804.5.peg.3850"/>
<dbReference type="HOGENOM" id="CLU_194462_1_0_6"/>